<dbReference type="EMBL" id="CAXAMM010010601">
    <property type="protein sequence ID" value="CAK9023737.1"/>
    <property type="molecule type" value="Genomic_DNA"/>
</dbReference>
<comment type="caution">
    <text evidence="1">The sequence shown here is derived from an EMBL/GenBank/DDBJ whole genome shotgun (WGS) entry which is preliminary data.</text>
</comment>
<protein>
    <submittedName>
        <fullName evidence="1">Uncharacterized protein</fullName>
    </submittedName>
</protein>
<evidence type="ECO:0000313" key="2">
    <source>
        <dbReference type="Proteomes" id="UP001642464"/>
    </source>
</evidence>
<sequence>MSMREAQPFARLATQQLEKFLRDVNIISNDMYRFAAPPPLTSIPLGDPGLLNKEDRPFALLSDKERRLFINAQRYHRQWFAHLREHHHGKASILLYFMADDAPQAQEMFDARKAFRIYFVGEIFHSQARVIDMEATSCNGVGFLQPITSMRSTTTVQRALECGKRMLVYAALAESVVNTKGRLVEFHCKDVCETCTILPMGTRKPYTKRRRVEKGTELEDDVEDDEAVQDVESVYDAGVSCDSDFGGIPDLETGEEQLANNHDNKQLASIDKARRDGQLPPDIKIPMLSCYTEEEMEQIA</sequence>
<dbReference type="Proteomes" id="UP001642464">
    <property type="component" value="Unassembled WGS sequence"/>
</dbReference>
<proteinExistence type="predicted"/>
<organism evidence="1 2">
    <name type="scientific">Durusdinium trenchii</name>
    <dbReference type="NCBI Taxonomy" id="1381693"/>
    <lineage>
        <taxon>Eukaryota</taxon>
        <taxon>Sar</taxon>
        <taxon>Alveolata</taxon>
        <taxon>Dinophyceae</taxon>
        <taxon>Suessiales</taxon>
        <taxon>Symbiodiniaceae</taxon>
        <taxon>Durusdinium</taxon>
    </lineage>
</organism>
<accession>A0ABP0KCC1</accession>
<evidence type="ECO:0000313" key="1">
    <source>
        <dbReference type="EMBL" id="CAK9023737.1"/>
    </source>
</evidence>
<reference evidence="1 2" key="1">
    <citation type="submission" date="2024-02" db="EMBL/GenBank/DDBJ databases">
        <authorList>
            <person name="Chen Y."/>
            <person name="Shah S."/>
            <person name="Dougan E. K."/>
            <person name="Thang M."/>
            <person name="Chan C."/>
        </authorList>
    </citation>
    <scope>NUCLEOTIDE SEQUENCE [LARGE SCALE GENOMIC DNA]</scope>
</reference>
<keyword evidence="2" id="KW-1185">Reference proteome</keyword>
<feature type="non-terminal residue" evidence="1">
    <location>
        <position position="300"/>
    </location>
</feature>
<gene>
    <name evidence="1" type="ORF">SCF082_LOCUS16321</name>
</gene>
<name>A0ABP0KCC1_9DINO</name>